<sequence>MVILDLAKEFRRRGHFPIAFSTKLGQIEKELKQACIPVVSNLDAIGNAPDIIHGQHHLEAMAAMAYFHDTPAVYVCHGWFPWVETPPVFSNIKKYVAVGELTREHISNSCAVKREDISIIPNFVDLEKFEVRKSINKVPVNAAIFGNGIGKNSTLVRSVAEACNLAGMKRLDLFGLRSGNPINNPQEVLPNYDIVFSVGRCAIEAMAVGSAVIICDESGVAEMVRPENMSAMFGRFGSSSLRKERLNADFLCREIRKYDAAGVRQVTDWIREKVDLRHAADRYESVYREAIGRASIETRNNVSGRDPRFVDVGKYIASLAATIKGIEAESHGLNRLVDELQGQRSPANRSTPPNRQLPAMVHRQHAQSGGDRHSGAEGKPGGATHIQ</sequence>
<evidence type="ECO:0000259" key="2">
    <source>
        <dbReference type="Pfam" id="PF13439"/>
    </source>
</evidence>
<comment type="caution">
    <text evidence="3">The sequence shown here is derived from an EMBL/GenBank/DDBJ whole genome shotgun (WGS) entry which is preliminary data.</text>
</comment>
<dbReference type="Gene3D" id="3.40.50.2000">
    <property type="entry name" value="Glycogen Phosphorylase B"/>
    <property type="match status" value="1"/>
</dbReference>
<dbReference type="InterPro" id="IPR028098">
    <property type="entry name" value="Glyco_trans_4-like_N"/>
</dbReference>
<feature type="region of interest" description="Disordered" evidence="1">
    <location>
        <begin position="340"/>
        <end position="387"/>
    </location>
</feature>
<feature type="domain" description="Glycosyltransferase subfamily 4-like N-terminal" evidence="2">
    <location>
        <begin position="46"/>
        <end position="128"/>
    </location>
</feature>
<feature type="compositionally biased region" description="Polar residues" evidence="1">
    <location>
        <begin position="342"/>
        <end position="354"/>
    </location>
</feature>
<evidence type="ECO:0000256" key="1">
    <source>
        <dbReference type="SAM" id="MobiDB-lite"/>
    </source>
</evidence>
<reference evidence="3 4" key="1">
    <citation type="submission" date="2024-06" db="EMBL/GenBank/DDBJ databases">
        <title>Sorghum-associated microbial communities from plants grown in Nebraska, USA.</title>
        <authorList>
            <person name="Schachtman D."/>
        </authorList>
    </citation>
    <scope>NUCLEOTIDE SEQUENCE [LARGE SCALE GENOMIC DNA]</scope>
    <source>
        <strain evidence="3 4">2709</strain>
    </source>
</reference>
<name>A0ABV2QED6_9BURK</name>
<accession>A0ABV2QED6</accession>
<keyword evidence="4" id="KW-1185">Reference proteome</keyword>
<dbReference type="SUPFAM" id="SSF53756">
    <property type="entry name" value="UDP-Glycosyltransferase/glycogen phosphorylase"/>
    <property type="match status" value="1"/>
</dbReference>
<gene>
    <name evidence="3" type="ORF">ABIE13_004529</name>
</gene>
<organism evidence="3 4">
    <name type="scientific">Ottowia thiooxydans</name>
    <dbReference type="NCBI Taxonomy" id="219182"/>
    <lineage>
        <taxon>Bacteria</taxon>
        <taxon>Pseudomonadati</taxon>
        <taxon>Pseudomonadota</taxon>
        <taxon>Betaproteobacteria</taxon>
        <taxon>Burkholderiales</taxon>
        <taxon>Comamonadaceae</taxon>
        <taxon>Ottowia</taxon>
    </lineage>
</organism>
<dbReference type="EMBL" id="JBEPSH010000009">
    <property type="protein sequence ID" value="MET4579401.1"/>
    <property type="molecule type" value="Genomic_DNA"/>
</dbReference>
<evidence type="ECO:0000313" key="4">
    <source>
        <dbReference type="Proteomes" id="UP001549320"/>
    </source>
</evidence>
<dbReference type="Proteomes" id="UP001549320">
    <property type="component" value="Unassembled WGS sequence"/>
</dbReference>
<evidence type="ECO:0000313" key="3">
    <source>
        <dbReference type="EMBL" id="MET4579401.1"/>
    </source>
</evidence>
<dbReference type="Pfam" id="PF13439">
    <property type="entry name" value="Glyco_transf_4"/>
    <property type="match status" value="1"/>
</dbReference>
<proteinExistence type="predicted"/>
<protein>
    <submittedName>
        <fullName evidence="3">Glycosyltransferase involved in cell wall biosynthesis</fullName>
    </submittedName>
</protein>